<evidence type="ECO:0000313" key="4">
    <source>
        <dbReference type="EMBL" id="KAG2291020.1"/>
    </source>
</evidence>
<feature type="transmembrane region" description="Helical" evidence="1">
    <location>
        <begin position="1034"/>
        <end position="1057"/>
    </location>
</feature>
<keyword evidence="1" id="KW-1133">Transmembrane helix</keyword>
<gene>
    <name evidence="4" type="ORF">Bca52824_037689</name>
</gene>
<dbReference type="Proteomes" id="UP000886595">
    <property type="component" value="Unassembled WGS sequence"/>
</dbReference>
<feature type="transmembrane region" description="Helical" evidence="1">
    <location>
        <begin position="1006"/>
        <end position="1028"/>
    </location>
</feature>
<feature type="signal peptide" evidence="2">
    <location>
        <begin position="1"/>
        <end position="19"/>
    </location>
</feature>
<proteinExistence type="predicted"/>
<dbReference type="PROSITE" id="PS50156">
    <property type="entry name" value="SSD"/>
    <property type="match status" value="1"/>
</dbReference>
<dbReference type="GO" id="GO:0015918">
    <property type="term" value="P:sterol transport"/>
    <property type="evidence" value="ECO:0007669"/>
    <property type="project" value="TreeGrafter"/>
</dbReference>
<dbReference type="AlphaFoldDB" id="A0A8X7RMU3"/>
<dbReference type="OrthoDB" id="6510177at2759"/>
<accession>A0A8X7RMU3</accession>
<feature type="transmembrane region" description="Helical" evidence="1">
    <location>
        <begin position="354"/>
        <end position="373"/>
    </location>
</feature>
<feature type="transmembrane region" description="Helical" evidence="1">
    <location>
        <begin position="525"/>
        <end position="547"/>
    </location>
</feature>
<dbReference type="GO" id="GO:0032934">
    <property type="term" value="F:sterol binding"/>
    <property type="evidence" value="ECO:0007669"/>
    <property type="project" value="TreeGrafter"/>
</dbReference>
<dbReference type="InterPro" id="IPR000731">
    <property type="entry name" value="SSD"/>
</dbReference>
<dbReference type="InterPro" id="IPR053958">
    <property type="entry name" value="HMGCR/SNAP/NPC1-like_SSD"/>
</dbReference>
<name>A0A8X7RMU3_BRACI</name>
<dbReference type="FunFam" id="1.20.1640.10:FF:000029">
    <property type="entry name" value="Putative Patched sphingolipid transporter"/>
    <property type="match status" value="1"/>
</dbReference>
<feature type="domain" description="SSD" evidence="3">
    <location>
        <begin position="530"/>
        <end position="653"/>
    </location>
</feature>
<dbReference type="SUPFAM" id="SSF82866">
    <property type="entry name" value="Multidrug efflux transporter AcrB transmembrane domain"/>
    <property type="match status" value="2"/>
</dbReference>
<keyword evidence="2" id="KW-0732">Signal</keyword>
<feature type="transmembrane region" description="Helical" evidence="1">
    <location>
        <begin position="700"/>
        <end position="723"/>
    </location>
</feature>
<feature type="transmembrane region" description="Helical" evidence="1">
    <location>
        <begin position="1104"/>
        <end position="1128"/>
    </location>
</feature>
<protein>
    <recommendedName>
        <fullName evidence="3">SSD domain-containing protein</fullName>
    </recommendedName>
</protein>
<evidence type="ECO:0000259" key="3">
    <source>
        <dbReference type="PROSITE" id="PS50156"/>
    </source>
</evidence>
<dbReference type="Pfam" id="PF12349">
    <property type="entry name" value="Sterol-sensing"/>
    <property type="match status" value="1"/>
</dbReference>
<reference evidence="4 5" key="1">
    <citation type="submission" date="2020-02" db="EMBL/GenBank/DDBJ databases">
        <authorList>
            <person name="Ma Q."/>
            <person name="Huang Y."/>
            <person name="Song X."/>
            <person name="Pei D."/>
        </authorList>
    </citation>
    <scope>NUCLEOTIDE SEQUENCE [LARGE SCALE GENOMIC DNA]</scope>
    <source>
        <strain evidence="4">Sxm20200214</strain>
        <tissue evidence="4">Leaf</tissue>
    </source>
</reference>
<dbReference type="Gene3D" id="1.20.1640.10">
    <property type="entry name" value="Multidrug efflux transporter AcrB transmembrane domain"/>
    <property type="match status" value="2"/>
</dbReference>
<dbReference type="PANTHER" id="PTHR45727:SF8">
    <property type="entry name" value="PATCHED FAMILY PROTEIN"/>
    <property type="match status" value="1"/>
</dbReference>
<dbReference type="InterPro" id="IPR032190">
    <property type="entry name" value="NPC1_N"/>
</dbReference>
<evidence type="ECO:0000256" key="2">
    <source>
        <dbReference type="SAM" id="SignalP"/>
    </source>
</evidence>
<feature type="transmembrane region" description="Helical" evidence="1">
    <location>
        <begin position="976"/>
        <end position="999"/>
    </location>
</feature>
<organism evidence="4 5">
    <name type="scientific">Brassica carinata</name>
    <name type="common">Ethiopian mustard</name>
    <name type="synonym">Abyssinian cabbage</name>
    <dbReference type="NCBI Taxonomy" id="52824"/>
    <lineage>
        <taxon>Eukaryota</taxon>
        <taxon>Viridiplantae</taxon>
        <taxon>Streptophyta</taxon>
        <taxon>Embryophyta</taxon>
        <taxon>Tracheophyta</taxon>
        <taxon>Spermatophyta</taxon>
        <taxon>Magnoliopsida</taxon>
        <taxon>eudicotyledons</taxon>
        <taxon>Gunneridae</taxon>
        <taxon>Pentapetalae</taxon>
        <taxon>rosids</taxon>
        <taxon>malvids</taxon>
        <taxon>Brassicales</taxon>
        <taxon>Brassicaceae</taxon>
        <taxon>Brassiceae</taxon>
        <taxon>Brassica</taxon>
    </lineage>
</organism>
<comment type="caution">
    <text evidence="4">The sequence shown here is derived from an EMBL/GenBank/DDBJ whole genome shotgun (WGS) entry which is preliminary data.</text>
</comment>
<feature type="transmembrane region" description="Helical" evidence="1">
    <location>
        <begin position="599"/>
        <end position="620"/>
    </location>
</feature>
<evidence type="ECO:0000313" key="5">
    <source>
        <dbReference type="Proteomes" id="UP000886595"/>
    </source>
</evidence>
<feature type="transmembrane region" description="Helical" evidence="1">
    <location>
        <begin position="267"/>
        <end position="286"/>
    </location>
</feature>
<keyword evidence="5" id="KW-1185">Reference proteome</keyword>
<feature type="transmembrane region" description="Helical" evidence="1">
    <location>
        <begin position="627"/>
        <end position="653"/>
    </location>
</feature>
<dbReference type="EMBL" id="JAAMPC010000009">
    <property type="protein sequence ID" value="KAG2291020.1"/>
    <property type="molecule type" value="Genomic_DNA"/>
</dbReference>
<dbReference type="PANTHER" id="PTHR45727">
    <property type="entry name" value="NPC INTRACELLULAR CHOLESTEROL TRANSPORTER 1"/>
    <property type="match status" value="1"/>
</dbReference>
<sequence>MRLAMISFSVLVNAELISSLNSPIHSNDYCAMYDICGQRTDGKVLNCPYGSPSVKPDDLFSAKIQSLCPTIAGNVCCTETQFDTLRSQVQQAVPFLVGCPACLRNFLNLFCELSCSPNQSLFINVTSVAEVGGNLTVDGIDYHITDMFGEGLYESCKEVKFGTMNTRAINFVGGGAQNFREWFAFIGQKAPPGFPGSPYAINFRSSSPELSAMAPMNLSTYSCGDTSLGCSCGDCPSSPACSSPEPLPHMKKTPAHFESVLLRCIELSMALLYILLVSSFFGWATFSRTRDITQPDGSSESLVHLLEGDGINSELKENTLGVKVKRHAHLSPVQRYMASFYKSYGSWIARNPSLVLFISVAIVLALSSGLFRFKVETRPEKLWVGPSSKAAEEKKFFDSHLSPFYRIEQLILATVPDPKTGKAPRIVTEENILCFLTYKRSISRWILEIMMSMEELSMLSIVSRRADPSAVLGGFSGSNYSEVMVVAELAWSEAFGKLSGYVCLYFRHAWRCSAVLYFLHFIKGLARSFGVVLVLLSVLGSIGFFSAVGVKSTLIIMEVIPFLVLAVGVDNMCILVRAVKRQPRDISLEDRISSALVEVGPSITLASLSEVLAFAVGAFVPMPACRIFSMFAALAILLDFFLQITAFVALIVFDCKRAADNRIDCFPCVKVSSSSQESVEGGSEPGFLERYMKEVHAPVLGLWVVKMVVVAVFLAFALASIALSPRLETGLEQKIVLPRDSYLQDYFDSLAEYLRVGPPLYFVVKDYNYSLESRHTNQLCSISQCNSNSLLNEISRASQTPETSYIAKPAASWLDDFLVWLSPEAFGCCRKFTNGSYCPPDDQPPCCTADDDICSLDGICRDCTTCFRHSDLVRDRPSTAQFREKLPWFLNALPSADCAKGGHGAYTNSVDLKGYETGVIQASEFRTYHTPLNTQGDYVNSLRAAREFSSRMSNLLKIEIFPYSVFYIFFEQYLNIWTVALTNLAIAIGAIFVVCLLITSSAWSSAIIVLVLVMILADLMGVMVVLGIQLNAVSVVNLIMSIGIAVEFCVHISHAFLMSNGNREQRARKALETMGASVFSGITLTKLVGVMVLCFARSEIFVVYYFQMYLALVIIGFLHGLVFLPVILSLAGPPQIYLDTEEEEQGRDGASSSLLN</sequence>
<keyword evidence="1" id="KW-0472">Membrane</keyword>
<dbReference type="GO" id="GO:0016020">
    <property type="term" value="C:membrane"/>
    <property type="evidence" value="ECO:0007669"/>
    <property type="project" value="TreeGrafter"/>
</dbReference>
<keyword evidence="1" id="KW-0812">Transmembrane</keyword>
<feature type="transmembrane region" description="Helical" evidence="1">
    <location>
        <begin position="1078"/>
        <end position="1098"/>
    </location>
</feature>
<dbReference type="Pfam" id="PF16414">
    <property type="entry name" value="NPC1_N"/>
    <property type="match status" value="1"/>
</dbReference>
<evidence type="ECO:0000256" key="1">
    <source>
        <dbReference type="SAM" id="Phobius"/>
    </source>
</evidence>
<feature type="chain" id="PRO_5036445935" description="SSD domain-containing protein" evidence="2">
    <location>
        <begin position="20"/>
        <end position="1156"/>
    </location>
</feature>
<feature type="transmembrane region" description="Helical" evidence="1">
    <location>
        <begin position="559"/>
        <end position="579"/>
    </location>
</feature>